<feature type="compositionally biased region" description="Acidic residues" evidence="1">
    <location>
        <begin position="41"/>
        <end position="52"/>
    </location>
</feature>
<dbReference type="Proteomes" id="UP000095287">
    <property type="component" value="Unplaced"/>
</dbReference>
<evidence type="ECO:0000256" key="1">
    <source>
        <dbReference type="SAM" id="MobiDB-lite"/>
    </source>
</evidence>
<dbReference type="AlphaFoldDB" id="A0A1I7Z6E8"/>
<evidence type="ECO:0000313" key="3">
    <source>
        <dbReference type="WBParaSite" id="L893_g23312.t1"/>
    </source>
</evidence>
<dbReference type="WBParaSite" id="L893_g23312.t1">
    <property type="protein sequence ID" value="L893_g23312.t1"/>
    <property type="gene ID" value="L893_g23312"/>
</dbReference>
<accession>A0A1I7Z6E8</accession>
<proteinExistence type="predicted"/>
<sequence>MLVRKCNASVVHLSKLTSLINSPEQPFRIPSQRKDDRGSDENEENGDDDDEPSLQFEAAVGVRGATALVVVRKRGLGTYERGAHTVRPGLQNVICGDSAEEDGEDGWQYEK</sequence>
<organism evidence="2 3">
    <name type="scientific">Steinernema glaseri</name>
    <dbReference type="NCBI Taxonomy" id="37863"/>
    <lineage>
        <taxon>Eukaryota</taxon>
        <taxon>Metazoa</taxon>
        <taxon>Ecdysozoa</taxon>
        <taxon>Nematoda</taxon>
        <taxon>Chromadorea</taxon>
        <taxon>Rhabditida</taxon>
        <taxon>Tylenchina</taxon>
        <taxon>Panagrolaimomorpha</taxon>
        <taxon>Strongyloidoidea</taxon>
        <taxon>Steinernematidae</taxon>
        <taxon>Steinernema</taxon>
    </lineage>
</organism>
<keyword evidence="2" id="KW-1185">Reference proteome</keyword>
<feature type="region of interest" description="Disordered" evidence="1">
    <location>
        <begin position="21"/>
        <end position="58"/>
    </location>
</feature>
<evidence type="ECO:0000313" key="2">
    <source>
        <dbReference type="Proteomes" id="UP000095287"/>
    </source>
</evidence>
<protein>
    <submittedName>
        <fullName evidence="3">Uncharacterized protein</fullName>
    </submittedName>
</protein>
<name>A0A1I7Z6E8_9BILA</name>
<reference evidence="3" key="1">
    <citation type="submission" date="2016-11" db="UniProtKB">
        <authorList>
            <consortium name="WormBaseParasite"/>
        </authorList>
    </citation>
    <scope>IDENTIFICATION</scope>
</reference>